<proteinExistence type="predicted"/>
<evidence type="ECO:0000256" key="5">
    <source>
        <dbReference type="ARBA" id="ARBA00023015"/>
    </source>
</evidence>
<dbReference type="InterPro" id="IPR051552">
    <property type="entry name" value="HptR"/>
</dbReference>
<dbReference type="Proteomes" id="UP000196803">
    <property type="component" value="Unassembled WGS sequence"/>
</dbReference>
<evidence type="ECO:0000256" key="6">
    <source>
        <dbReference type="ARBA" id="ARBA00023125"/>
    </source>
</evidence>
<comment type="caution">
    <text evidence="12">The sequence shown here is derived from an EMBL/GenBank/DDBJ whole genome shotgun (WGS) entry which is preliminary data.</text>
</comment>
<evidence type="ECO:0000313" key="12">
    <source>
        <dbReference type="EMBL" id="SMR92443.1"/>
    </source>
</evidence>
<sequence length="519" mass="60952">MFKVVLIDDEPIIIEGLKKILDWHALGFEIVAVAYDGVDGFSKLLELNPDVALIDIRIPGIDGLLLIQRLREKNISTKIIILSGYSEFEYARKAVELGVESYLLKPIDKQLLEEKLMAIREKLEEEFKINRAFSAAKKLTREKVVEKLVLGTLKDTEIEYMNKFFELQLPWKKYQVAIIQLLNENRNSCEINQTVLQLKEKVDLFLNKNSCGFSTIINNNICILFKDFWYPFNSRSINILKDMLMKYTDGQIIISIGSEVEDYRNIKKSFEEANELLKKRFLLGYKGLIFIKEAIFRYDKTEKEFDDKENAYALAVAIEFENFERINNILENKADNLIKKNASEDEAKSSFYNFFVDVLYKLSQNQEYKQIVEKYLTQEIFKNLFTQKTLTELKGLIKYYFTLIAEQIKKLHSDNFKVQVEEFIKRNYFIDLKLETLAEIFGYNSSYFSKLFKKTFGENFSSFIEKVRIEKAKELLENGKKVSEVAKKVGYEDMDYFCLKFKKYVGCSPKSYKESLKRK</sequence>
<evidence type="ECO:0000259" key="10">
    <source>
        <dbReference type="PROSITE" id="PS01124"/>
    </source>
</evidence>
<evidence type="ECO:0000256" key="4">
    <source>
        <dbReference type="ARBA" id="ARBA00023012"/>
    </source>
</evidence>
<dbReference type="SMART" id="SM00342">
    <property type="entry name" value="HTH_ARAC"/>
    <property type="match status" value="1"/>
</dbReference>
<dbReference type="InterPro" id="IPR009057">
    <property type="entry name" value="Homeodomain-like_sf"/>
</dbReference>
<dbReference type="Gene3D" id="3.40.50.2300">
    <property type="match status" value="1"/>
</dbReference>
<dbReference type="Gene3D" id="1.10.10.60">
    <property type="entry name" value="Homeodomain-like"/>
    <property type="match status" value="2"/>
</dbReference>
<evidence type="ECO:0000256" key="7">
    <source>
        <dbReference type="ARBA" id="ARBA00023163"/>
    </source>
</evidence>
<evidence type="ECO:0000313" key="13">
    <source>
        <dbReference type="Proteomes" id="UP000196803"/>
    </source>
</evidence>
<evidence type="ECO:0000256" key="8">
    <source>
        <dbReference type="PROSITE-ProRule" id="PRU00169"/>
    </source>
</evidence>
<dbReference type="Pfam" id="PF00072">
    <property type="entry name" value="Response_reg"/>
    <property type="match status" value="1"/>
</dbReference>
<protein>
    <submittedName>
        <fullName evidence="12">Two-component system, response regulator YesN</fullName>
    </submittedName>
</protein>
<dbReference type="SUPFAM" id="SSF46689">
    <property type="entry name" value="Homeodomain-like"/>
    <property type="match status" value="2"/>
</dbReference>
<feature type="coiled-coil region" evidence="9">
    <location>
        <begin position="320"/>
        <end position="347"/>
    </location>
</feature>
<organism evidence="12 13">
    <name type="scientific">Caldicellulosiruptor bescii</name>
    <name type="common">Anaerocellum thermophilum</name>
    <dbReference type="NCBI Taxonomy" id="31899"/>
    <lineage>
        <taxon>Bacteria</taxon>
        <taxon>Bacillati</taxon>
        <taxon>Bacillota</taxon>
        <taxon>Bacillota incertae sedis</taxon>
        <taxon>Caldicellulosiruptorales</taxon>
        <taxon>Caldicellulosiruptoraceae</taxon>
        <taxon>Caldicellulosiruptor</taxon>
    </lineage>
</organism>
<keyword evidence="9" id="KW-0175">Coiled coil</keyword>
<dbReference type="EMBL" id="FXXC01000001">
    <property type="protein sequence ID" value="SMR92443.1"/>
    <property type="molecule type" value="Genomic_DNA"/>
</dbReference>
<evidence type="ECO:0000256" key="9">
    <source>
        <dbReference type="SAM" id="Coils"/>
    </source>
</evidence>
<accession>A0ABY1S729</accession>
<keyword evidence="3 8" id="KW-0597">Phosphoprotein</keyword>
<evidence type="ECO:0000256" key="2">
    <source>
        <dbReference type="ARBA" id="ARBA00022490"/>
    </source>
</evidence>
<feature type="modified residue" description="4-aspartylphosphate" evidence="8">
    <location>
        <position position="55"/>
    </location>
</feature>
<dbReference type="PROSITE" id="PS01124">
    <property type="entry name" value="HTH_ARAC_FAMILY_2"/>
    <property type="match status" value="1"/>
</dbReference>
<keyword evidence="4" id="KW-0902">Two-component regulatory system</keyword>
<dbReference type="InterPro" id="IPR011006">
    <property type="entry name" value="CheY-like_superfamily"/>
</dbReference>
<dbReference type="InterPro" id="IPR020449">
    <property type="entry name" value="Tscrpt_reg_AraC-type_HTH"/>
</dbReference>
<evidence type="ECO:0000256" key="3">
    <source>
        <dbReference type="ARBA" id="ARBA00022553"/>
    </source>
</evidence>
<dbReference type="SMART" id="SM00448">
    <property type="entry name" value="REC"/>
    <property type="match status" value="1"/>
</dbReference>
<gene>
    <name evidence="12" type="ORF">SAMN05216240_1004</name>
</gene>
<keyword evidence="13" id="KW-1185">Reference proteome</keyword>
<dbReference type="PROSITE" id="PS50110">
    <property type="entry name" value="RESPONSE_REGULATORY"/>
    <property type="match status" value="1"/>
</dbReference>
<feature type="domain" description="HTH araC/xylS-type" evidence="10">
    <location>
        <begin position="418"/>
        <end position="515"/>
    </location>
</feature>
<keyword evidence="2" id="KW-0963">Cytoplasm</keyword>
<dbReference type="InterPro" id="IPR001789">
    <property type="entry name" value="Sig_transdc_resp-reg_receiver"/>
</dbReference>
<reference evidence="12 13" key="1">
    <citation type="submission" date="2017-05" db="EMBL/GenBank/DDBJ databases">
        <authorList>
            <person name="Varghese N."/>
            <person name="Submissions S."/>
        </authorList>
    </citation>
    <scope>NUCLEOTIDE SEQUENCE [LARGE SCALE GENOMIC DNA]</scope>
    <source>
        <strain evidence="12 13">MACB1020</strain>
    </source>
</reference>
<keyword evidence="7" id="KW-0804">Transcription</keyword>
<name>A0ABY1S729_CALBS</name>
<dbReference type="Pfam" id="PF12833">
    <property type="entry name" value="HTH_18"/>
    <property type="match status" value="1"/>
</dbReference>
<dbReference type="PANTHER" id="PTHR42713">
    <property type="entry name" value="HISTIDINE KINASE-RELATED"/>
    <property type="match status" value="1"/>
</dbReference>
<keyword evidence="6" id="KW-0238">DNA-binding</keyword>
<evidence type="ECO:0000256" key="1">
    <source>
        <dbReference type="ARBA" id="ARBA00004496"/>
    </source>
</evidence>
<dbReference type="PANTHER" id="PTHR42713:SF3">
    <property type="entry name" value="TRANSCRIPTIONAL REGULATORY PROTEIN HPTR"/>
    <property type="match status" value="1"/>
</dbReference>
<dbReference type="InterPro" id="IPR018060">
    <property type="entry name" value="HTH_AraC"/>
</dbReference>
<evidence type="ECO:0000259" key="11">
    <source>
        <dbReference type="PROSITE" id="PS50110"/>
    </source>
</evidence>
<dbReference type="PRINTS" id="PR00032">
    <property type="entry name" value="HTHARAC"/>
</dbReference>
<keyword evidence="5" id="KW-0805">Transcription regulation</keyword>
<dbReference type="CDD" id="cd17536">
    <property type="entry name" value="REC_YesN-like"/>
    <property type="match status" value="1"/>
</dbReference>
<dbReference type="SUPFAM" id="SSF52172">
    <property type="entry name" value="CheY-like"/>
    <property type="match status" value="1"/>
</dbReference>
<comment type="subcellular location">
    <subcellularLocation>
        <location evidence="1">Cytoplasm</location>
    </subcellularLocation>
</comment>
<feature type="domain" description="Response regulatory" evidence="11">
    <location>
        <begin position="3"/>
        <end position="120"/>
    </location>
</feature>